<sequence>MGEKICSGLASLSCGWSNRAAVGGELEPPTRDYHAQNQTDGRVASHVDGVFRGACGNPGCSLRLRLARDTRLRRESIAEKEKREKGIILTLDLEIAEDRYNPLVGCHEEKEEEEEKGKEEKKEEEEKEEEEENNEMKTEKAAPCPFV</sequence>
<evidence type="ECO:0000313" key="2">
    <source>
        <dbReference type="EMBL" id="MPC08305.1"/>
    </source>
</evidence>
<evidence type="ECO:0000256" key="1">
    <source>
        <dbReference type="SAM" id="MobiDB-lite"/>
    </source>
</evidence>
<reference evidence="2 3" key="1">
    <citation type="submission" date="2019-05" db="EMBL/GenBank/DDBJ databases">
        <title>Another draft genome of Portunus trituberculatus and its Hox gene families provides insights of decapod evolution.</title>
        <authorList>
            <person name="Jeong J.-H."/>
            <person name="Song I."/>
            <person name="Kim S."/>
            <person name="Choi T."/>
            <person name="Kim D."/>
            <person name="Ryu S."/>
            <person name="Kim W."/>
        </authorList>
    </citation>
    <scope>NUCLEOTIDE SEQUENCE [LARGE SCALE GENOMIC DNA]</scope>
    <source>
        <tissue evidence="2">Muscle</tissue>
    </source>
</reference>
<proteinExistence type="predicted"/>
<feature type="region of interest" description="Disordered" evidence="1">
    <location>
        <begin position="103"/>
        <end position="147"/>
    </location>
</feature>
<dbReference type="EMBL" id="VSRR010000024">
    <property type="protein sequence ID" value="MPC08305.1"/>
    <property type="molecule type" value="Genomic_DNA"/>
</dbReference>
<dbReference type="AlphaFoldDB" id="A0A5B7CG84"/>
<dbReference type="Proteomes" id="UP000324222">
    <property type="component" value="Unassembled WGS sequence"/>
</dbReference>
<protein>
    <submittedName>
        <fullName evidence="2">Uncharacterized protein</fullName>
    </submittedName>
</protein>
<organism evidence="2 3">
    <name type="scientific">Portunus trituberculatus</name>
    <name type="common">Swimming crab</name>
    <name type="synonym">Neptunus trituberculatus</name>
    <dbReference type="NCBI Taxonomy" id="210409"/>
    <lineage>
        <taxon>Eukaryota</taxon>
        <taxon>Metazoa</taxon>
        <taxon>Ecdysozoa</taxon>
        <taxon>Arthropoda</taxon>
        <taxon>Crustacea</taxon>
        <taxon>Multicrustacea</taxon>
        <taxon>Malacostraca</taxon>
        <taxon>Eumalacostraca</taxon>
        <taxon>Eucarida</taxon>
        <taxon>Decapoda</taxon>
        <taxon>Pleocyemata</taxon>
        <taxon>Brachyura</taxon>
        <taxon>Eubrachyura</taxon>
        <taxon>Portunoidea</taxon>
        <taxon>Portunidae</taxon>
        <taxon>Portuninae</taxon>
        <taxon>Portunus</taxon>
    </lineage>
</organism>
<comment type="caution">
    <text evidence="2">The sequence shown here is derived from an EMBL/GenBank/DDBJ whole genome shotgun (WGS) entry which is preliminary data.</text>
</comment>
<accession>A0A5B7CG84</accession>
<evidence type="ECO:0000313" key="3">
    <source>
        <dbReference type="Proteomes" id="UP000324222"/>
    </source>
</evidence>
<name>A0A5B7CG84_PORTR</name>
<feature type="compositionally biased region" description="Acidic residues" evidence="1">
    <location>
        <begin position="122"/>
        <end position="133"/>
    </location>
</feature>
<gene>
    <name evidence="2" type="ORF">E2C01_000886</name>
</gene>
<keyword evidence="3" id="KW-1185">Reference proteome</keyword>